<evidence type="ECO:0000313" key="1">
    <source>
        <dbReference type="EMBL" id="CAL1689831.1"/>
    </source>
</evidence>
<name>A0AAV2PDE2_9HYME</name>
<evidence type="ECO:0000313" key="2">
    <source>
        <dbReference type="Proteomes" id="UP001497644"/>
    </source>
</evidence>
<organism evidence="1 2">
    <name type="scientific">Lasius platythorax</name>
    <dbReference type="NCBI Taxonomy" id="488582"/>
    <lineage>
        <taxon>Eukaryota</taxon>
        <taxon>Metazoa</taxon>
        <taxon>Ecdysozoa</taxon>
        <taxon>Arthropoda</taxon>
        <taxon>Hexapoda</taxon>
        <taxon>Insecta</taxon>
        <taxon>Pterygota</taxon>
        <taxon>Neoptera</taxon>
        <taxon>Endopterygota</taxon>
        <taxon>Hymenoptera</taxon>
        <taxon>Apocrita</taxon>
        <taxon>Aculeata</taxon>
        <taxon>Formicoidea</taxon>
        <taxon>Formicidae</taxon>
        <taxon>Formicinae</taxon>
        <taxon>Lasius</taxon>
        <taxon>Lasius</taxon>
    </lineage>
</organism>
<proteinExistence type="predicted"/>
<sequence length="110" mass="12852">MHFGGLRPCSASPKITVVEIIDRRRRRFVTECFAFSGKWIRKTLSVCAIAEDEASRLGYGVSKVQHHLKREFRKMSRSFWYCFEHGIASISGEYFANMIFVIVKKKEEKE</sequence>
<dbReference type="AlphaFoldDB" id="A0AAV2PDE2"/>
<keyword evidence="2" id="KW-1185">Reference proteome</keyword>
<reference evidence="1" key="1">
    <citation type="submission" date="2024-04" db="EMBL/GenBank/DDBJ databases">
        <authorList>
            <consortium name="Molecular Ecology Group"/>
        </authorList>
    </citation>
    <scope>NUCLEOTIDE SEQUENCE</scope>
</reference>
<accession>A0AAV2PDE2</accession>
<dbReference type="EMBL" id="OZ034832">
    <property type="protein sequence ID" value="CAL1689831.1"/>
    <property type="molecule type" value="Genomic_DNA"/>
</dbReference>
<gene>
    <name evidence="1" type="ORF">LPLAT_LOCUS14667</name>
</gene>
<protein>
    <submittedName>
        <fullName evidence="1">Uncharacterized protein</fullName>
    </submittedName>
</protein>
<dbReference type="Proteomes" id="UP001497644">
    <property type="component" value="Chromosome 9"/>
</dbReference>